<feature type="compositionally biased region" description="Basic and acidic residues" evidence="1">
    <location>
        <begin position="1058"/>
        <end position="1072"/>
    </location>
</feature>
<dbReference type="SUPFAM" id="SSF52743">
    <property type="entry name" value="Subtilisin-like"/>
    <property type="match status" value="1"/>
</dbReference>
<dbReference type="GO" id="GO:0004252">
    <property type="term" value="F:serine-type endopeptidase activity"/>
    <property type="evidence" value="ECO:0007669"/>
    <property type="project" value="InterPro"/>
</dbReference>
<feature type="compositionally biased region" description="Polar residues" evidence="1">
    <location>
        <begin position="1088"/>
        <end position="1110"/>
    </location>
</feature>
<accession>A0A8H5PUL1</accession>
<sequence>MPSSIPDSERQFVVQITGAEVAMTDVFSIYRHANELAYSRLPPSTFGDLPPSHDLDEDAIKRENAQEFLRFELAILEISGAQERLEAHAATKEYLIRDEDEEQPLQEEDPVWTEIQDGVKDQVIKVGSKIQDTDICRSDDRTDINENDSIERVAQHTESVANTGIVNKGFISALLPFPPSTWGWMDYVNGKAALNNTIAGWISRYSAPAYDREKDCTEGSKQVELLEALYRLLASHQCQENDHEVLLQLSDWAEFQEKETAYQMFLFSCRAQCWQRTVCHFKRRETGTVLDLCEALHRAWCLNDVMHVNFNHDMLWQNVRNSDLLSKFDLEVHRVDLESLLTSEKLSTNDLNANIRKFRLALRIGSSLHLLLFSSWMQQDLDSCSVQIIPDREGDITHMLDKAFISCRITSNRNESNIQTAPDLQLHSKEYFPKCILSFAQLLVDIANGVKSQPPETVKDWHSRLSEELRNRSGDLLMSEYWNAVRGCLLFRRLYDNYLSCLPTTEKREMIRAAQHVIFKNIVSPLRKHLSNWEQEKKGQSLAGTKSEIENLELHESEQKVVVDRLKNLPTAKRQKTEGFEARKNVEYKFILWLQQDDQFTEIQKSIHDPDPNGYISRMKIFQETYISTLPKPCPVGGIDGPVRVAVVDTGFYLEESSLFTEGDEFLSDPVVGSRVKEQRNFFSRDGEELNEEDTKDIHGHGTLVARLVLQFAPRAEVIVARITDSKTLRMTRTAQLVEALKWAGDNADIINLSFSLGKMPDPELAQVIQDLVDCRQKLIFAAASNEGPLGTRMWPAKAPGVFAIHATNDLGHLDTALNPGKESDRDNFAVFGSQIESYWAAWFPALLTYNLLTLNPTGRSLSEVTTHYPEATIYTPTKMMASQSRYETEAGSGSSDSRLQDIYSRALECKILFHQYSTISTPYSKEISKYQQRFLTWTSFLGVFTSESASLDRRLEFNPEVKEPVVAMLQVLQRNLERFDRLYRLAVVIRHSPRTDEVERVRKFASKQEPNGFANLVSAIVRFYFPDAEQSLLAQLAESIVYRRDRMLWSRRHSKKLSQERNEEKEAKSAKTETSTTAQTPPGIGVTASSSQRQLHTESQVKTVYSGTIPSKRPIRVHQIKKESKKDDASSARSANPPPRAHYPELPPVPSGKSQTSCPYCLNSIEISGNRRKARKDWIAHLNADLRPYVCVSEACKNFPIAFATAKEWEAHMENTHGAEWARDIHRVRWYCESCGDKARPFSSEDVFAYHLKDTSIQGHKKSMDEFDFERIKSSYKQIYRREPNSCPLCNWPNDDKTSVPAEERTISSLPKHFARHLQQLSLLSISWWKQDIGEADDDILGSVHGTASPIGQNSEIDVNEKTESNNVFYLDSNALAELEKARQSAELRGQESYSALQIQQQHPELITGDPVEPPDALPGGVTLSDLETFGISTKPNDDFVLNHMIEIRTSIQDNLPSLELLEVPDYDNTDVCDKIRKAIPQTDSVVPANSLDDILTMPLTRAFFGHLVNSVGSVSDEDKEQLIRYCTDEVLSPRVYYFADAKQEELASRKRLSDEPMATSNIYSVGWICASRIELVAAQALLDAEETRSIDIPEGDNNYYTFGMIGKHHVVIGTMPLGQYGLSNATTLATNMVRTFLNIKFILSVGVGGGVPTRHDIRRGDVVVAYPSSDYGGVIQCDYGKSIQGQGLYLNSSLDRPPAIILSAISSLQAEQQLEGLGLEQTLQTALASNPRLMHKCQRPPPETDRLYRSEFIHPPGATSCSVGCPESNFILRRPRSEDEDNPAIHYGLIASGNKVMKDAIARDRLSAQHDVLCFDMEAAGLMDHVPCGVIRGICDYSDSHGDRQWQGYAAMMAAAYAKELLLQIPPVEEK</sequence>
<comment type="caution">
    <text evidence="5">The sequence shown here is derived from an EMBL/GenBank/DDBJ whole genome shotgun (WGS) entry which is preliminary data.</text>
</comment>
<dbReference type="SUPFAM" id="SSF53167">
    <property type="entry name" value="Purine and uridine phosphorylases"/>
    <property type="match status" value="1"/>
</dbReference>
<feature type="compositionally biased region" description="Pro residues" evidence="1">
    <location>
        <begin position="1137"/>
        <end position="1151"/>
    </location>
</feature>
<protein>
    <submittedName>
        <fullName evidence="5">WD domain-containing protein</fullName>
    </submittedName>
</protein>
<evidence type="ECO:0000259" key="2">
    <source>
        <dbReference type="Pfam" id="PF00082"/>
    </source>
</evidence>
<feature type="compositionally biased region" description="Basic and acidic residues" evidence="1">
    <location>
        <begin position="1121"/>
        <end position="1131"/>
    </location>
</feature>
<dbReference type="InterPro" id="IPR056002">
    <property type="entry name" value="DUF7580"/>
</dbReference>
<dbReference type="InterPro" id="IPR053137">
    <property type="entry name" value="NLR-like"/>
</dbReference>
<feature type="domain" description="DUF7580" evidence="4">
    <location>
        <begin position="214"/>
        <end position="532"/>
    </location>
</feature>
<feature type="domain" description="Peptidase S8/S53" evidence="2">
    <location>
        <begin position="643"/>
        <end position="857"/>
    </location>
</feature>
<dbReference type="InterPro" id="IPR000845">
    <property type="entry name" value="Nucleoside_phosphorylase_d"/>
</dbReference>
<dbReference type="PANTHER" id="PTHR46082:SF11">
    <property type="entry name" value="AAA+ ATPASE DOMAIN-CONTAINING PROTEIN-RELATED"/>
    <property type="match status" value="1"/>
</dbReference>
<keyword evidence="6" id="KW-1185">Reference proteome</keyword>
<feature type="domain" description="Nucleoside phosphorylase" evidence="3">
    <location>
        <begin position="1583"/>
        <end position="1848"/>
    </location>
</feature>
<dbReference type="GO" id="GO:0006508">
    <property type="term" value="P:proteolysis"/>
    <property type="evidence" value="ECO:0007669"/>
    <property type="project" value="InterPro"/>
</dbReference>
<dbReference type="InterPro" id="IPR035994">
    <property type="entry name" value="Nucleoside_phosphorylase_sf"/>
</dbReference>
<reference evidence="5 6" key="1">
    <citation type="submission" date="2020-05" db="EMBL/GenBank/DDBJ databases">
        <title>Identification and distribution of gene clusters putatively required for synthesis of sphingolipid metabolism inhibitors in phylogenetically diverse species of the filamentous fungus Fusarium.</title>
        <authorList>
            <person name="Kim H.-S."/>
            <person name="Busman M."/>
            <person name="Brown D.W."/>
            <person name="Divon H."/>
            <person name="Uhlig S."/>
            <person name="Proctor R.H."/>
        </authorList>
    </citation>
    <scope>NUCLEOTIDE SEQUENCE [LARGE SCALE GENOMIC DNA]</scope>
    <source>
        <strain evidence="5 6">NRRL 36939</strain>
    </source>
</reference>
<gene>
    <name evidence="5" type="ORF">FPCIR_1867</name>
</gene>
<proteinExistence type="predicted"/>
<name>A0A8H5PUL1_9HYPO</name>
<dbReference type="Pfam" id="PF24476">
    <property type="entry name" value="DUF7580"/>
    <property type="match status" value="1"/>
</dbReference>
<dbReference type="Pfam" id="PF00082">
    <property type="entry name" value="Peptidase_S8"/>
    <property type="match status" value="1"/>
</dbReference>
<evidence type="ECO:0000256" key="1">
    <source>
        <dbReference type="SAM" id="MobiDB-lite"/>
    </source>
</evidence>
<dbReference type="InterPro" id="IPR000209">
    <property type="entry name" value="Peptidase_S8/S53_dom"/>
</dbReference>
<dbReference type="GO" id="GO:0009116">
    <property type="term" value="P:nucleoside metabolic process"/>
    <property type="evidence" value="ECO:0007669"/>
    <property type="project" value="InterPro"/>
</dbReference>
<dbReference type="Pfam" id="PF01048">
    <property type="entry name" value="PNP_UDP_1"/>
    <property type="match status" value="1"/>
</dbReference>
<dbReference type="OrthoDB" id="206201at2759"/>
<organism evidence="5 6">
    <name type="scientific">Fusarium pseudocircinatum</name>
    <dbReference type="NCBI Taxonomy" id="56676"/>
    <lineage>
        <taxon>Eukaryota</taxon>
        <taxon>Fungi</taxon>
        <taxon>Dikarya</taxon>
        <taxon>Ascomycota</taxon>
        <taxon>Pezizomycotina</taxon>
        <taxon>Sordariomycetes</taxon>
        <taxon>Hypocreomycetidae</taxon>
        <taxon>Hypocreales</taxon>
        <taxon>Nectriaceae</taxon>
        <taxon>Fusarium</taxon>
        <taxon>Fusarium fujikuroi species complex</taxon>
    </lineage>
</organism>
<dbReference type="PANTHER" id="PTHR46082">
    <property type="entry name" value="ATP/GTP-BINDING PROTEIN-RELATED"/>
    <property type="match status" value="1"/>
</dbReference>
<evidence type="ECO:0000259" key="4">
    <source>
        <dbReference type="Pfam" id="PF24476"/>
    </source>
</evidence>
<evidence type="ECO:0000259" key="3">
    <source>
        <dbReference type="Pfam" id="PF01048"/>
    </source>
</evidence>
<dbReference type="Gene3D" id="3.40.50.1580">
    <property type="entry name" value="Nucleoside phosphorylase domain"/>
    <property type="match status" value="1"/>
</dbReference>
<dbReference type="EMBL" id="JAAOAS010000036">
    <property type="protein sequence ID" value="KAF5602526.1"/>
    <property type="molecule type" value="Genomic_DNA"/>
</dbReference>
<dbReference type="InterPro" id="IPR036852">
    <property type="entry name" value="Peptidase_S8/S53_dom_sf"/>
</dbReference>
<evidence type="ECO:0000313" key="6">
    <source>
        <dbReference type="Proteomes" id="UP000546213"/>
    </source>
</evidence>
<feature type="region of interest" description="Disordered" evidence="1">
    <location>
        <begin position="1056"/>
        <end position="1156"/>
    </location>
</feature>
<evidence type="ECO:0000313" key="5">
    <source>
        <dbReference type="EMBL" id="KAF5602526.1"/>
    </source>
</evidence>
<dbReference type="Proteomes" id="UP000546213">
    <property type="component" value="Unassembled WGS sequence"/>
</dbReference>
<dbReference type="CDD" id="cd00306">
    <property type="entry name" value="Peptidases_S8_S53"/>
    <property type="match status" value="1"/>
</dbReference>
<dbReference type="Gene3D" id="3.40.50.200">
    <property type="entry name" value="Peptidase S8/S53 domain"/>
    <property type="match status" value="1"/>
</dbReference>